<dbReference type="AlphaFoldDB" id="A0AAD9LEM1"/>
<comment type="caution">
    <text evidence="1">The sequence shown here is derived from an EMBL/GenBank/DDBJ whole genome shotgun (WGS) entry which is preliminary data.</text>
</comment>
<accession>A0AAD9LEM1</accession>
<evidence type="ECO:0000313" key="1">
    <source>
        <dbReference type="EMBL" id="KAK1933426.1"/>
    </source>
</evidence>
<proteinExistence type="predicted"/>
<keyword evidence="2" id="KW-1185">Reference proteome</keyword>
<name>A0AAD9LEM1_BABDI</name>
<gene>
    <name evidence="1" type="ORF">X943_003602</name>
</gene>
<reference evidence="1" key="1">
    <citation type="journal article" date="2014" name="Nucleic Acids Res.">
        <title>The evolutionary dynamics of variant antigen genes in Babesia reveal a history of genomic innovation underlying host-parasite interaction.</title>
        <authorList>
            <person name="Jackson A.P."/>
            <person name="Otto T.D."/>
            <person name="Darby A."/>
            <person name="Ramaprasad A."/>
            <person name="Xia D."/>
            <person name="Echaide I.E."/>
            <person name="Farber M."/>
            <person name="Gahlot S."/>
            <person name="Gamble J."/>
            <person name="Gupta D."/>
            <person name="Gupta Y."/>
            <person name="Jackson L."/>
            <person name="Malandrin L."/>
            <person name="Malas T.B."/>
            <person name="Moussa E."/>
            <person name="Nair M."/>
            <person name="Reid A.J."/>
            <person name="Sanders M."/>
            <person name="Sharma J."/>
            <person name="Tracey A."/>
            <person name="Quail M.A."/>
            <person name="Weir W."/>
            <person name="Wastling J.M."/>
            <person name="Hall N."/>
            <person name="Willadsen P."/>
            <person name="Lingelbach K."/>
            <person name="Shiels B."/>
            <person name="Tait A."/>
            <person name="Berriman M."/>
            <person name="Allred D.R."/>
            <person name="Pain A."/>
        </authorList>
    </citation>
    <scope>NUCLEOTIDE SEQUENCE</scope>
    <source>
        <strain evidence="1">1802A</strain>
    </source>
</reference>
<protein>
    <submittedName>
        <fullName evidence="1">Uncharacterized protein</fullName>
    </submittedName>
</protein>
<dbReference type="EMBL" id="JAHBMH010000073">
    <property type="protein sequence ID" value="KAK1933426.1"/>
    <property type="molecule type" value="Genomic_DNA"/>
</dbReference>
<dbReference type="Proteomes" id="UP001195914">
    <property type="component" value="Unassembled WGS sequence"/>
</dbReference>
<organism evidence="1 2">
    <name type="scientific">Babesia divergens</name>
    <dbReference type="NCBI Taxonomy" id="32595"/>
    <lineage>
        <taxon>Eukaryota</taxon>
        <taxon>Sar</taxon>
        <taxon>Alveolata</taxon>
        <taxon>Apicomplexa</taxon>
        <taxon>Aconoidasida</taxon>
        <taxon>Piroplasmida</taxon>
        <taxon>Babesiidae</taxon>
        <taxon>Babesia</taxon>
    </lineage>
</organism>
<reference evidence="1" key="2">
    <citation type="submission" date="2021-05" db="EMBL/GenBank/DDBJ databases">
        <authorList>
            <person name="Pain A."/>
        </authorList>
    </citation>
    <scope>NUCLEOTIDE SEQUENCE</scope>
    <source>
        <strain evidence="1">1802A</strain>
    </source>
</reference>
<sequence length="103" mass="11871">MGASGSKRFDRDKEELLKLIDLGCHRAKLLRKRLENELARTYQAINSNGTDVNIKGEQCLYQESCLHVIDYLVKDLNLLKTRQGVWVSHEYISEPKGAQMYQS</sequence>
<evidence type="ECO:0000313" key="2">
    <source>
        <dbReference type="Proteomes" id="UP001195914"/>
    </source>
</evidence>